<name>A0A0D3MT08_9CAUD</name>
<dbReference type="OrthoDB" id="17789at10239"/>
<gene>
    <name evidence="1" type="ORF">WRP3_164</name>
</gene>
<dbReference type="GeneID" id="24722430"/>
<accession>A0A0D3MT08</accession>
<evidence type="ECO:0000313" key="1">
    <source>
        <dbReference type="EMBL" id="AIX12667.1"/>
    </source>
</evidence>
<sequence>MIKDNKRLVEYFEVKNVNSVFKILPLYEENNANLDSYISSLIIELDGLESYINYKLSEFVTLIAVISSLQNETKKTANQDTVKREVFKAIEISKSLASKMVD</sequence>
<dbReference type="KEGG" id="vg:24722430"/>
<evidence type="ECO:0000313" key="2">
    <source>
        <dbReference type="Proteomes" id="UP000032686"/>
    </source>
</evidence>
<protein>
    <submittedName>
        <fullName evidence="1">Uncharacterized protein</fullName>
    </submittedName>
</protein>
<proteinExistence type="predicted"/>
<dbReference type="RefSeq" id="YP_009147821.1">
    <property type="nucleotide sequence ID" value="NC_027341.1"/>
</dbReference>
<keyword evidence="2" id="KW-1185">Reference proteome</keyword>
<dbReference type="EMBL" id="KM677185">
    <property type="protein sequence ID" value="AIX12667.1"/>
    <property type="molecule type" value="Genomic_DNA"/>
</dbReference>
<organism evidence="1 2">
    <name type="scientific">Lactococcus phage WRP3</name>
    <dbReference type="NCBI Taxonomy" id="1560313"/>
    <lineage>
        <taxon>Viruses</taxon>
        <taxon>Duplodnaviria</taxon>
        <taxon>Heunggongvirae</taxon>
        <taxon>Uroviricota</taxon>
        <taxon>Caudoviricetes</taxon>
        <taxon>Audreyjarvisvirus</taxon>
        <taxon>Audreyjarvisvirus WRP3</taxon>
    </lineage>
</organism>
<dbReference type="Proteomes" id="UP000032686">
    <property type="component" value="Segment"/>
</dbReference>
<reference evidence="1 2" key="1">
    <citation type="journal article" date="2015" name="Appl. Environ. Microbiol.">
        <title>Lactococcal 949 group phages recognize a carbohydrate receptor on the host cell surface.</title>
        <authorList>
            <person name="Mahony J."/>
            <person name="Randazzo W."/>
            <person name="Neve H."/>
            <person name="Settanni L."/>
            <person name="van Sinderen D."/>
        </authorList>
    </citation>
    <scope>NUCLEOTIDE SEQUENCE [LARGE SCALE GENOMIC DNA]</scope>
    <source>
        <strain evidence="1">WRP3</strain>
    </source>
</reference>